<dbReference type="PANTHER" id="PTHR42870:SF1">
    <property type="entry name" value="NON-SPECIFIC LIPID-TRANSFER PROTEIN-LIKE 2"/>
    <property type="match status" value="1"/>
</dbReference>
<dbReference type="Proteomes" id="UP000073492">
    <property type="component" value="Unassembled WGS sequence"/>
</dbReference>
<protein>
    <submittedName>
        <fullName evidence="1">Uncharacterized protein</fullName>
    </submittedName>
</protein>
<gene>
    <name evidence="1" type="ORF">AC579_5612</name>
</gene>
<proteinExistence type="predicted"/>
<dbReference type="InterPro" id="IPR016039">
    <property type="entry name" value="Thiolase-like"/>
</dbReference>
<keyword evidence="2" id="KW-1185">Reference proteome</keyword>
<dbReference type="GO" id="GO:0016746">
    <property type="term" value="F:acyltransferase activity"/>
    <property type="evidence" value="ECO:0007669"/>
    <property type="project" value="InterPro"/>
</dbReference>
<dbReference type="STRING" id="113226.A0A139I186"/>
<sequence length="342" mass="36966">MRVSKTHIAGVGLSGIIERTSDEAINKCTIAAGTKALLDAGITYSDVDQSIACFIDDLRIERRNLDTFGLQGAPVFQVHNDTGLFSSIQAVASRQSNCTLMIGFDREVSPRSRNQVQIVAFVLVSDLFLTSHAYLKDGSICVSGSAITSTIFQRSLNLSQGGENQSRTVKTAVASALRQAQIQQRDIQVLEINYSSNREPHKALLDFDVAPQLSSKDGDSFAGATGLASLCNLVWQLRGWAGGQPSRAQNCLQLILGSQGTASVLILRRSDGKSALAWDEVKNVRDGRERLGYNPAAGEIRDISVEDLEAVRAKAEFTLAEDSVKRLQLPMKGGDRAALARL</sequence>
<comment type="caution">
    <text evidence="1">The sequence shown here is derived from an EMBL/GenBank/DDBJ whole genome shotgun (WGS) entry which is preliminary data.</text>
</comment>
<dbReference type="Gene3D" id="3.40.47.10">
    <property type="match status" value="2"/>
</dbReference>
<dbReference type="SUPFAM" id="SSF53901">
    <property type="entry name" value="Thiolase-like"/>
    <property type="match status" value="1"/>
</dbReference>
<dbReference type="PANTHER" id="PTHR42870">
    <property type="entry name" value="ACETYL-COA C-ACETYLTRANSFERASE"/>
    <property type="match status" value="1"/>
</dbReference>
<reference evidence="1 2" key="1">
    <citation type="submission" date="2015-07" db="EMBL/GenBank/DDBJ databases">
        <title>Comparative genomics of the Sigatoka disease complex on banana suggests a link between parallel evolutionary changes in Pseudocercospora fijiensis and Pseudocercospora eumusae and increased virulence on the banana host.</title>
        <authorList>
            <person name="Chang T.-C."/>
            <person name="Salvucci A."/>
            <person name="Crous P.W."/>
            <person name="Stergiopoulos I."/>
        </authorList>
    </citation>
    <scope>NUCLEOTIDE SEQUENCE [LARGE SCALE GENOMIC DNA]</scope>
    <source>
        <strain evidence="1 2">CBS 116634</strain>
    </source>
</reference>
<name>A0A139I186_9PEZI</name>
<organism evidence="1 2">
    <name type="scientific">Pseudocercospora musae</name>
    <dbReference type="NCBI Taxonomy" id="113226"/>
    <lineage>
        <taxon>Eukaryota</taxon>
        <taxon>Fungi</taxon>
        <taxon>Dikarya</taxon>
        <taxon>Ascomycota</taxon>
        <taxon>Pezizomycotina</taxon>
        <taxon>Dothideomycetes</taxon>
        <taxon>Dothideomycetidae</taxon>
        <taxon>Mycosphaerellales</taxon>
        <taxon>Mycosphaerellaceae</taxon>
        <taxon>Pseudocercospora</taxon>
    </lineage>
</organism>
<dbReference type="EMBL" id="LFZO01000444">
    <property type="protein sequence ID" value="KXT08447.1"/>
    <property type="molecule type" value="Genomic_DNA"/>
</dbReference>
<dbReference type="OrthoDB" id="3940576at2759"/>
<evidence type="ECO:0000313" key="2">
    <source>
        <dbReference type="Proteomes" id="UP000073492"/>
    </source>
</evidence>
<evidence type="ECO:0000313" key="1">
    <source>
        <dbReference type="EMBL" id="KXT08447.1"/>
    </source>
</evidence>
<dbReference type="AlphaFoldDB" id="A0A139I186"/>
<accession>A0A139I186</accession>